<name>A0ABS4SIA2_9PROT</name>
<keyword evidence="2" id="KW-1185">Reference proteome</keyword>
<gene>
    <name evidence="1" type="ORF">J2851_001416</name>
</gene>
<dbReference type="EMBL" id="JAGINP010000004">
    <property type="protein sequence ID" value="MBP2291667.1"/>
    <property type="molecule type" value="Genomic_DNA"/>
</dbReference>
<proteinExistence type="predicted"/>
<sequence>MPADGHSSDQRQKDFAERFAACEAAVCGCRPIVERAYRELVGRGRPDRHALEAATVVLRWHHPELAMPEAEQIVERWVAGNILH</sequence>
<organism evidence="1 2">
    <name type="scientific">Azospirillum rugosum</name>
    <dbReference type="NCBI Taxonomy" id="416170"/>
    <lineage>
        <taxon>Bacteria</taxon>
        <taxon>Pseudomonadati</taxon>
        <taxon>Pseudomonadota</taxon>
        <taxon>Alphaproteobacteria</taxon>
        <taxon>Rhodospirillales</taxon>
        <taxon>Azospirillaceae</taxon>
        <taxon>Azospirillum</taxon>
    </lineage>
</organism>
<evidence type="ECO:0000313" key="2">
    <source>
        <dbReference type="Proteomes" id="UP000781958"/>
    </source>
</evidence>
<protein>
    <submittedName>
        <fullName evidence="1">Uncharacterized protein</fullName>
    </submittedName>
</protein>
<dbReference type="RefSeq" id="WP_209765227.1">
    <property type="nucleotide sequence ID" value="NZ_JAGINP010000004.1"/>
</dbReference>
<dbReference type="Proteomes" id="UP000781958">
    <property type="component" value="Unassembled WGS sequence"/>
</dbReference>
<evidence type="ECO:0000313" key="1">
    <source>
        <dbReference type="EMBL" id="MBP2291667.1"/>
    </source>
</evidence>
<accession>A0ABS4SIA2</accession>
<comment type="caution">
    <text evidence="1">The sequence shown here is derived from an EMBL/GenBank/DDBJ whole genome shotgun (WGS) entry which is preliminary data.</text>
</comment>
<reference evidence="1 2" key="1">
    <citation type="submission" date="2021-03" db="EMBL/GenBank/DDBJ databases">
        <title>Genomic Encyclopedia of Type Strains, Phase III (KMG-III): the genomes of soil and plant-associated and newly described type strains.</title>
        <authorList>
            <person name="Whitman W."/>
        </authorList>
    </citation>
    <scope>NUCLEOTIDE SEQUENCE [LARGE SCALE GENOMIC DNA]</scope>
    <source>
        <strain evidence="1 2">IMMIB AFH-6</strain>
    </source>
</reference>